<dbReference type="Proteomes" id="UP001154265">
    <property type="component" value="Unassembled WGS sequence"/>
</dbReference>
<evidence type="ECO:0000313" key="3">
    <source>
        <dbReference type="EMBL" id="MDG2990160.1"/>
    </source>
</evidence>
<keyword evidence="4" id="KW-1185">Reference proteome</keyword>
<evidence type="ECO:0000256" key="1">
    <source>
        <dbReference type="ARBA" id="ARBA00009129"/>
    </source>
</evidence>
<organism evidence="3 4">
    <name type="scientific">Candidatus Synechococcus calcipolaris G9</name>
    <dbReference type="NCBI Taxonomy" id="1497997"/>
    <lineage>
        <taxon>Bacteria</taxon>
        <taxon>Bacillati</taxon>
        <taxon>Cyanobacteriota</taxon>
        <taxon>Cyanophyceae</taxon>
        <taxon>Synechococcales</taxon>
        <taxon>Synechococcaceae</taxon>
        <taxon>Synechococcus</taxon>
    </lineage>
</organism>
<accession>A0ABT6EWK9</accession>
<sequence>MNSFRQVSGFFMMMGLAIMLAITITFNFGNTDSWAAELPLQSTGSSIQIATQNQARANQKELEGKVQEGFGKATNNRQEQLIGKSKQVESQVRNAIEDVKNNIQDAMN</sequence>
<dbReference type="Gene3D" id="1.10.1470.10">
    <property type="entry name" value="YjbJ"/>
    <property type="match status" value="1"/>
</dbReference>
<proteinExistence type="inferred from homology"/>
<feature type="domain" description="CsbD-like" evidence="2">
    <location>
        <begin position="54"/>
        <end position="105"/>
    </location>
</feature>
<evidence type="ECO:0000313" key="4">
    <source>
        <dbReference type="Proteomes" id="UP001154265"/>
    </source>
</evidence>
<dbReference type="Pfam" id="PF05532">
    <property type="entry name" value="CsbD"/>
    <property type="match status" value="1"/>
</dbReference>
<reference evidence="3" key="2">
    <citation type="submission" date="2022-01" db="EMBL/GenBank/DDBJ databases">
        <authorList>
            <person name="Zivanovic Y."/>
            <person name="Moreira D."/>
            <person name="Lopez-Garcia P."/>
        </authorList>
    </citation>
    <scope>NUCLEOTIDE SEQUENCE</scope>
    <source>
        <strain evidence="3">G9</strain>
    </source>
</reference>
<dbReference type="SUPFAM" id="SSF69047">
    <property type="entry name" value="Hypothetical protein YjbJ"/>
    <property type="match status" value="1"/>
</dbReference>
<evidence type="ECO:0000259" key="2">
    <source>
        <dbReference type="Pfam" id="PF05532"/>
    </source>
</evidence>
<gene>
    <name evidence="3" type="ORF">L3556_04300</name>
</gene>
<dbReference type="EMBL" id="JAKKUT010000002">
    <property type="protein sequence ID" value="MDG2990160.1"/>
    <property type="molecule type" value="Genomic_DNA"/>
</dbReference>
<comment type="caution">
    <text evidence="3">The sequence shown here is derived from an EMBL/GenBank/DDBJ whole genome shotgun (WGS) entry which is preliminary data.</text>
</comment>
<dbReference type="RefSeq" id="WP_277866077.1">
    <property type="nucleotide sequence ID" value="NZ_JAKKUT010000002.1"/>
</dbReference>
<dbReference type="InterPro" id="IPR036629">
    <property type="entry name" value="YjbJ_sf"/>
</dbReference>
<protein>
    <submittedName>
        <fullName evidence="3">CsbD family protein</fullName>
    </submittedName>
</protein>
<dbReference type="InterPro" id="IPR008462">
    <property type="entry name" value="CsbD"/>
</dbReference>
<comment type="similarity">
    <text evidence="1">Belongs to the UPF0337 (CsbD) family.</text>
</comment>
<reference evidence="3" key="1">
    <citation type="journal article" date="2022" name="Genome Biol. Evol.">
        <title>A New Gene Family Diagnostic for Intracellular Biomineralization of Amorphous Ca Carbonates by Cyanobacteria.</title>
        <authorList>
            <person name="Benzerara K."/>
            <person name="Duprat E."/>
            <person name="Bitard-Feildel T."/>
            <person name="Caumes G."/>
            <person name="Cassier-Chauvat C."/>
            <person name="Chauvat F."/>
            <person name="Dezi M."/>
            <person name="Diop S.I."/>
            <person name="Gaschignard G."/>
            <person name="Gorgen S."/>
            <person name="Gugger M."/>
            <person name="Lopez-Garcia P."/>
            <person name="Millet M."/>
            <person name="Skouri-Panet F."/>
            <person name="Moreira D."/>
            <person name="Callebaut I."/>
        </authorList>
    </citation>
    <scope>NUCLEOTIDE SEQUENCE</scope>
    <source>
        <strain evidence="3">G9</strain>
    </source>
</reference>
<name>A0ABT6EWK9_9SYNE</name>